<dbReference type="GO" id="GO:0005634">
    <property type="term" value="C:nucleus"/>
    <property type="evidence" value="ECO:0007669"/>
    <property type="project" value="UniProtKB-SubCell"/>
</dbReference>
<dbReference type="FunFam" id="3.40.1810.10:FF:000003">
    <property type="entry name" value="MADS-box transcription factor MADS-MC"/>
    <property type="match status" value="1"/>
</dbReference>
<dbReference type="SUPFAM" id="SSF55455">
    <property type="entry name" value="SRF-like"/>
    <property type="match status" value="1"/>
</dbReference>
<dbReference type="Gene3D" id="3.40.50.1820">
    <property type="entry name" value="alpha/beta hydrolase"/>
    <property type="match status" value="1"/>
</dbReference>
<dbReference type="GO" id="GO:0000977">
    <property type="term" value="F:RNA polymerase II transcription regulatory region sequence-specific DNA binding"/>
    <property type="evidence" value="ECO:0007669"/>
    <property type="project" value="InterPro"/>
</dbReference>
<dbReference type="SMART" id="SM00432">
    <property type="entry name" value="MADS"/>
    <property type="match status" value="1"/>
</dbReference>
<comment type="subcellular location">
    <subcellularLocation>
        <location evidence="1">Nucleus</location>
    </subcellularLocation>
</comment>
<dbReference type="GO" id="GO:0009507">
    <property type="term" value="C:chloroplast"/>
    <property type="evidence" value="ECO:0007669"/>
    <property type="project" value="TreeGrafter"/>
</dbReference>
<evidence type="ECO:0000256" key="5">
    <source>
        <dbReference type="ARBA" id="ARBA00023242"/>
    </source>
</evidence>
<dbReference type="GO" id="GO:0015996">
    <property type="term" value="P:chlorophyll catabolic process"/>
    <property type="evidence" value="ECO:0007669"/>
    <property type="project" value="InterPro"/>
</dbReference>
<evidence type="ECO:0000256" key="3">
    <source>
        <dbReference type="ARBA" id="ARBA00023125"/>
    </source>
</evidence>
<gene>
    <name evidence="7" type="ORF">F2Q68_00000452</name>
</gene>
<reference evidence="7" key="1">
    <citation type="submission" date="2019-12" db="EMBL/GenBank/DDBJ databases">
        <title>Genome sequencing and annotation of Brassica cretica.</title>
        <authorList>
            <person name="Studholme D.J."/>
            <person name="Sarris P.F."/>
        </authorList>
    </citation>
    <scope>NUCLEOTIDE SEQUENCE</scope>
    <source>
        <strain evidence="7">PFS-001/15</strain>
        <tissue evidence="7">Leaf</tissue>
    </source>
</reference>
<evidence type="ECO:0000256" key="2">
    <source>
        <dbReference type="ARBA" id="ARBA00023015"/>
    </source>
</evidence>
<dbReference type="PROSITE" id="PS00350">
    <property type="entry name" value="MADS_BOX_1"/>
    <property type="match status" value="1"/>
</dbReference>
<keyword evidence="4" id="KW-0804">Transcription</keyword>
<accession>A0A8S9JM71</accession>
<dbReference type="GO" id="GO:0045944">
    <property type="term" value="P:positive regulation of transcription by RNA polymerase II"/>
    <property type="evidence" value="ECO:0007669"/>
    <property type="project" value="InterPro"/>
</dbReference>
<organism evidence="7 8">
    <name type="scientific">Brassica cretica</name>
    <name type="common">Mustard</name>
    <dbReference type="NCBI Taxonomy" id="69181"/>
    <lineage>
        <taxon>Eukaryota</taxon>
        <taxon>Viridiplantae</taxon>
        <taxon>Streptophyta</taxon>
        <taxon>Embryophyta</taxon>
        <taxon>Tracheophyta</taxon>
        <taxon>Spermatophyta</taxon>
        <taxon>Magnoliopsida</taxon>
        <taxon>eudicotyledons</taxon>
        <taxon>Gunneridae</taxon>
        <taxon>Pentapetalae</taxon>
        <taxon>rosids</taxon>
        <taxon>malvids</taxon>
        <taxon>Brassicales</taxon>
        <taxon>Brassicaceae</taxon>
        <taxon>Brassiceae</taxon>
        <taxon>Brassica</taxon>
    </lineage>
</organism>
<dbReference type="PROSITE" id="PS50066">
    <property type="entry name" value="MADS_BOX_2"/>
    <property type="match status" value="1"/>
</dbReference>
<dbReference type="PANTHER" id="PTHR47280">
    <property type="entry name" value="PHEOPHYTINASE, CHLOROPLASTIC"/>
    <property type="match status" value="1"/>
</dbReference>
<evidence type="ECO:0000256" key="1">
    <source>
        <dbReference type="ARBA" id="ARBA00004123"/>
    </source>
</evidence>
<dbReference type="PANTHER" id="PTHR47280:SF1">
    <property type="entry name" value="PHEOPHYTINASE, CHLOROPLASTIC"/>
    <property type="match status" value="1"/>
</dbReference>
<dbReference type="InterPro" id="IPR029058">
    <property type="entry name" value="AB_hydrolase_fold"/>
</dbReference>
<keyword evidence="3" id="KW-0238">DNA-binding</keyword>
<evidence type="ECO:0000313" key="7">
    <source>
        <dbReference type="EMBL" id="KAF2583154.1"/>
    </source>
</evidence>
<evidence type="ECO:0000259" key="6">
    <source>
        <dbReference type="PROSITE" id="PS50066"/>
    </source>
</evidence>
<dbReference type="CDD" id="cd00265">
    <property type="entry name" value="MADS_MEF2_like"/>
    <property type="match status" value="1"/>
</dbReference>
<dbReference type="SUPFAM" id="SSF53474">
    <property type="entry name" value="alpha/beta-Hydrolases"/>
    <property type="match status" value="1"/>
</dbReference>
<dbReference type="Pfam" id="PF00319">
    <property type="entry name" value="SRF-TF"/>
    <property type="match status" value="1"/>
</dbReference>
<evidence type="ECO:0000313" key="8">
    <source>
        <dbReference type="Proteomes" id="UP000712281"/>
    </source>
</evidence>
<sequence length="197" mass="22278">MGRGKIEIKRIENANSRQVTFSKRRAGLLKKAHELSVLCDAEVAVIVFSKSGKLFEFSSTRCMKKTLLRYGNYQISSDVPGINCKAEIKKELPNAPYYEISPAGHCPHDEVPEVVNYLMRGWIKHLESGGFEALPLLEDGEEDWEQSSIAREMEFPRGEGWKKSVKLWLYGSKYSFWGGVGESFRASLVKVLRGKSV</sequence>
<dbReference type="GO" id="GO:0046983">
    <property type="term" value="F:protein dimerization activity"/>
    <property type="evidence" value="ECO:0007669"/>
    <property type="project" value="InterPro"/>
</dbReference>
<dbReference type="Proteomes" id="UP000712281">
    <property type="component" value="Unassembled WGS sequence"/>
</dbReference>
<dbReference type="GO" id="GO:0080124">
    <property type="term" value="F:pheophytinase activity"/>
    <property type="evidence" value="ECO:0007669"/>
    <property type="project" value="InterPro"/>
</dbReference>
<dbReference type="EMBL" id="QGKW02001660">
    <property type="protein sequence ID" value="KAF2583154.1"/>
    <property type="molecule type" value="Genomic_DNA"/>
</dbReference>
<dbReference type="InterPro" id="IPR002100">
    <property type="entry name" value="TF_MADSbox"/>
</dbReference>
<keyword evidence="5" id="KW-0539">Nucleus</keyword>
<keyword evidence="2" id="KW-0805">Transcription regulation</keyword>
<dbReference type="InterPro" id="IPR033896">
    <property type="entry name" value="MEF2-like_N"/>
</dbReference>
<name>A0A8S9JM71_BRACR</name>
<dbReference type="PRINTS" id="PR00404">
    <property type="entry name" value="MADSDOMAIN"/>
</dbReference>
<dbReference type="Gene3D" id="3.40.1810.10">
    <property type="entry name" value="Transcription factor, MADS-box"/>
    <property type="match status" value="1"/>
</dbReference>
<protein>
    <recommendedName>
        <fullName evidence="6">MADS-box domain-containing protein</fullName>
    </recommendedName>
</protein>
<evidence type="ECO:0000256" key="4">
    <source>
        <dbReference type="ARBA" id="ARBA00023163"/>
    </source>
</evidence>
<feature type="domain" description="MADS-box" evidence="6">
    <location>
        <begin position="1"/>
        <end position="61"/>
    </location>
</feature>
<comment type="caution">
    <text evidence="7">The sequence shown here is derived from an EMBL/GenBank/DDBJ whole genome shotgun (WGS) entry which is preliminary data.</text>
</comment>
<dbReference type="InterPro" id="IPR044211">
    <property type="entry name" value="PPH_chloroplastic"/>
</dbReference>
<dbReference type="AlphaFoldDB" id="A0A8S9JM71"/>
<proteinExistence type="predicted"/>
<dbReference type="InterPro" id="IPR036879">
    <property type="entry name" value="TF_MADSbox_sf"/>
</dbReference>